<evidence type="ECO:0008006" key="6">
    <source>
        <dbReference type="Google" id="ProtNLM"/>
    </source>
</evidence>
<evidence type="ECO:0000313" key="5">
    <source>
        <dbReference type="Proteomes" id="UP000256601"/>
    </source>
</evidence>
<dbReference type="EMBL" id="CP017557">
    <property type="protein sequence ID" value="AOW05098.1"/>
    <property type="molecule type" value="Genomic_DNA"/>
</dbReference>
<dbReference type="Proteomes" id="UP000256601">
    <property type="component" value="Unassembled WGS sequence"/>
</dbReference>
<evidence type="ECO:0000256" key="1">
    <source>
        <dbReference type="SAM" id="MobiDB-lite"/>
    </source>
</evidence>
<dbReference type="Proteomes" id="UP000182444">
    <property type="component" value="Chromosome 1E"/>
</dbReference>
<reference evidence="2 4" key="1">
    <citation type="journal article" date="2016" name="PLoS ONE">
        <title>Sequence Assembly of Yarrowia lipolytica Strain W29/CLIB89 Shows Transposable Element Diversity.</title>
        <authorList>
            <person name="Magnan C."/>
            <person name="Yu J."/>
            <person name="Chang I."/>
            <person name="Jahn E."/>
            <person name="Kanomata Y."/>
            <person name="Wu J."/>
            <person name="Zeller M."/>
            <person name="Oakes M."/>
            <person name="Baldi P."/>
            <person name="Sandmeyer S."/>
        </authorList>
    </citation>
    <scope>NUCLEOTIDE SEQUENCE [LARGE SCALE GENOMIC DNA]</scope>
    <source>
        <strain evidence="2">CLIB89</strain>
        <strain evidence="4">CLIB89(W29)</strain>
    </source>
</reference>
<reference evidence="3 5" key="2">
    <citation type="submission" date="2018-07" db="EMBL/GenBank/DDBJ databases">
        <title>Draft Genome Assemblies for Five Robust Yarrowia lipolytica Strains Exhibiting High Lipid Production and Pentose Sugar Utilization and Sugar Alcohol Secretion from Undetoxified Lignocellulosic Biomass Hydrolysates.</title>
        <authorList>
            <consortium name="DOE Joint Genome Institute"/>
            <person name="Walker C."/>
            <person name="Ryu S."/>
            <person name="Na H."/>
            <person name="Zane M."/>
            <person name="LaButti K."/>
            <person name="Lipzen A."/>
            <person name="Haridas S."/>
            <person name="Barry K."/>
            <person name="Grigoriev I.V."/>
            <person name="Quarterman J."/>
            <person name="Slininger P."/>
            <person name="Dien B."/>
            <person name="Trinh C.T."/>
        </authorList>
    </citation>
    <scope>NUCLEOTIDE SEQUENCE [LARGE SCALE GENOMIC DNA]</scope>
    <source>
        <strain evidence="3 5">YB392</strain>
    </source>
</reference>
<name>A0A1D8NHJ2_YARLL</name>
<feature type="region of interest" description="Disordered" evidence="1">
    <location>
        <begin position="285"/>
        <end position="308"/>
    </location>
</feature>
<evidence type="ECO:0000313" key="4">
    <source>
        <dbReference type="Proteomes" id="UP000182444"/>
    </source>
</evidence>
<feature type="region of interest" description="Disordered" evidence="1">
    <location>
        <begin position="228"/>
        <end position="253"/>
    </location>
</feature>
<organism evidence="2 4">
    <name type="scientific">Yarrowia lipolytica</name>
    <name type="common">Candida lipolytica</name>
    <dbReference type="NCBI Taxonomy" id="4952"/>
    <lineage>
        <taxon>Eukaryota</taxon>
        <taxon>Fungi</taxon>
        <taxon>Dikarya</taxon>
        <taxon>Ascomycota</taxon>
        <taxon>Saccharomycotina</taxon>
        <taxon>Dipodascomycetes</taxon>
        <taxon>Dipodascales</taxon>
        <taxon>Dipodascales incertae sedis</taxon>
        <taxon>Yarrowia</taxon>
    </lineage>
</organism>
<sequence>MRTNTPLDEQLKLSLGTRVIELCSIPGHPLARTLVDSLVTSTLEEGRAVVWCTANRKVDKERWLEQMREKQRAQEVTGDERTKPRLGSLFVVHTPTMAMLLVALRQNIPRVLVEERAKEISARHNAGIKNNLSNRHGSLVVIDEIATLLQLSTGPYSSTATVATGRGASAKMSIVALYRTIGELIYCTHTNVVMLDSFATKFVDIAEITFEAERRRKEEWMDLELKVPPPAATQSSARMPPPKNTPSKKGEELRGLRELVPFMKLQGPDRQLCHARIQVIYKNGKSHIDMQHRQDRRKKKRSNMAKQV</sequence>
<protein>
    <recommendedName>
        <fullName evidence="6">P-loop containing nucleoside triphosphate hydrolase protein</fullName>
    </recommendedName>
</protein>
<proteinExistence type="predicted"/>
<feature type="compositionally biased region" description="Basic residues" evidence="1">
    <location>
        <begin position="294"/>
        <end position="308"/>
    </location>
</feature>
<dbReference type="VEuPathDB" id="FungiDB:YALI1_E09501g"/>
<evidence type="ECO:0000313" key="2">
    <source>
        <dbReference type="EMBL" id="AOW05098.1"/>
    </source>
</evidence>
<dbReference type="EMBL" id="KZ859001">
    <property type="protein sequence ID" value="RDW25462.1"/>
    <property type="molecule type" value="Genomic_DNA"/>
</dbReference>
<evidence type="ECO:0000313" key="3">
    <source>
        <dbReference type="EMBL" id="RDW25462.1"/>
    </source>
</evidence>
<dbReference type="AlphaFoldDB" id="A0A1D8NHJ2"/>
<accession>A0A1D8NHJ2</accession>
<gene>
    <name evidence="3" type="ORF">B0I71DRAFT_40160</name>
    <name evidence="2" type="ORF">YALI1_E09501g</name>
</gene>